<evidence type="ECO:0000313" key="2">
    <source>
        <dbReference type="Proteomes" id="UP000887540"/>
    </source>
</evidence>
<feature type="region of interest" description="Disordered" evidence="1">
    <location>
        <begin position="217"/>
        <end position="251"/>
    </location>
</feature>
<evidence type="ECO:0000256" key="1">
    <source>
        <dbReference type="SAM" id="MobiDB-lite"/>
    </source>
</evidence>
<evidence type="ECO:0000313" key="3">
    <source>
        <dbReference type="WBParaSite" id="ACRNAN_scaffold5953.g29982.t1"/>
    </source>
</evidence>
<sequence>MSYPPSKETTPLTKDHENHENANAQETPPPSYAEAKGVPLPYMTPPSQHKENPIPYAPTTTTVFVVPLEFNSKPAEVMCPYCNVQVTTRTEKILENCKPTEFVQNIDEFKAKVASIFGQIKQDGDILFKVIDEYQNFQDLPSTSNEIPIMEENINTQEFNEPSSSHNLSIDDENETISIKSVKSENSSSQSLDSLLYPELESEVDQLLQVNDETPIIHSQQSPNATRVRHQPTVQSHSVSLRNTTNIAAYD</sequence>
<dbReference type="AlphaFoldDB" id="A0A914E6P8"/>
<accession>A0A914E6P8</accession>
<reference evidence="3" key="1">
    <citation type="submission" date="2022-11" db="UniProtKB">
        <authorList>
            <consortium name="WormBaseParasite"/>
        </authorList>
    </citation>
    <scope>IDENTIFICATION</scope>
</reference>
<keyword evidence="2" id="KW-1185">Reference proteome</keyword>
<name>A0A914E6P8_9BILA</name>
<feature type="compositionally biased region" description="Polar residues" evidence="1">
    <location>
        <begin position="232"/>
        <end position="251"/>
    </location>
</feature>
<dbReference type="WBParaSite" id="ACRNAN_scaffold5953.g29982.t1">
    <property type="protein sequence ID" value="ACRNAN_scaffold5953.g29982.t1"/>
    <property type="gene ID" value="ACRNAN_scaffold5953.g29982"/>
</dbReference>
<feature type="region of interest" description="Disordered" evidence="1">
    <location>
        <begin position="1"/>
        <end position="54"/>
    </location>
</feature>
<organism evidence="2 3">
    <name type="scientific">Acrobeloides nanus</name>
    <dbReference type="NCBI Taxonomy" id="290746"/>
    <lineage>
        <taxon>Eukaryota</taxon>
        <taxon>Metazoa</taxon>
        <taxon>Ecdysozoa</taxon>
        <taxon>Nematoda</taxon>
        <taxon>Chromadorea</taxon>
        <taxon>Rhabditida</taxon>
        <taxon>Tylenchina</taxon>
        <taxon>Cephalobomorpha</taxon>
        <taxon>Cephaloboidea</taxon>
        <taxon>Cephalobidae</taxon>
        <taxon>Acrobeloides</taxon>
    </lineage>
</organism>
<proteinExistence type="predicted"/>
<dbReference type="Proteomes" id="UP000887540">
    <property type="component" value="Unplaced"/>
</dbReference>
<protein>
    <submittedName>
        <fullName evidence="3">LITAF domain-containing protein</fullName>
    </submittedName>
</protein>